<dbReference type="AlphaFoldDB" id="A0AAE8MMP9"/>
<dbReference type="Proteomes" id="UP001187734">
    <property type="component" value="Unassembled WGS sequence"/>
</dbReference>
<dbReference type="Gene3D" id="1.10.600.10">
    <property type="entry name" value="Farnesyl Diphosphate Synthase"/>
    <property type="match status" value="1"/>
</dbReference>
<gene>
    <name evidence="1" type="ORF">FTOL_13913</name>
</gene>
<comment type="caution">
    <text evidence="1">The sequence shown here is derived from an EMBL/GenBank/DDBJ whole genome shotgun (WGS) entry which is preliminary data.</text>
</comment>
<reference evidence="1" key="1">
    <citation type="submission" date="2018-03" db="EMBL/GenBank/DDBJ databases">
        <authorList>
            <person name="Guldener U."/>
        </authorList>
    </citation>
    <scope>NUCLEOTIDE SEQUENCE</scope>
</reference>
<evidence type="ECO:0000313" key="1">
    <source>
        <dbReference type="EMBL" id="SPJ93307.1"/>
    </source>
</evidence>
<dbReference type="EMBL" id="ONZP01001189">
    <property type="protein sequence ID" value="SPJ93307.1"/>
    <property type="molecule type" value="Genomic_DNA"/>
</dbReference>
<dbReference type="SUPFAM" id="SSF48576">
    <property type="entry name" value="Terpenoid synthases"/>
    <property type="match status" value="1"/>
</dbReference>
<sequence length="163" mass="18509">MLERIAASNSERIASDSGKLLADIAREELASNIQEGWAKFTAYVCPEADEQRSKLLAAMMVFIFVFDDFWEMRDISSFSGIRQALISRMQPGGVTPVTTRFEIESVIDEVIVEILELDLRSNSQSGKQMLEELVKFFSRPAPPSKYSTMRDFLLYRHEDAGVM</sequence>
<protein>
    <recommendedName>
        <fullName evidence="3">Sesquiterpene cyclase</fullName>
    </recommendedName>
</protein>
<proteinExistence type="predicted"/>
<dbReference type="InterPro" id="IPR008949">
    <property type="entry name" value="Isoprenoid_synthase_dom_sf"/>
</dbReference>
<name>A0AAE8MMP9_9HYPO</name>
<evidence type="ECO:0008006" key="3">
    <source>
        <dbReference type="Google" id="ProtNLM"/>
    </source>
</evidence>
<accession>A0AAE8MMP9</accession>
<keyword evidence="2" id="KW-1185">Reference proteome</keyword>
<organism evidence="1 2">
    <name type="scientific">Fusarium torulosum</name>
    <dbReference type="NCBI Taxonomy" id="33205"/>
    <lineage>
        <taxon>Eukaryota</taxon>
        <taxon>Fungi</taxon>
        <taxon>Dikarya</taxon>
        <taxon>Ascomycota</taxon>
        <taxon>Pezizomycotina</taxon>
        <taxon>Sordariomycetes</taxon>
        <taxon>Hypocreomycetidae</taxon>
        <taxon>Hypocreales</taxon>
        <taxon>Nectriaceae</taxon>
        <taxon>Fusarium</taxon>
    </lineage>
</organism>
<evidence type="ECO:0000313" key="2">
    <source>
        <dbReference type="Proteomes" id="UP001187734"/>
    </source>
</evidence>